<dbReference type="Proteomes" id="UP000186817">
    <property type="component" value="Unassembled WGS sequence"/>
</dbReference>
<dbReference type="PROSITE" id="PS50076">
    <property type="entry name" value="DNAJ_2"/>
    <property type="match status" value="1"/>
</dbReference>
<evidence type="ECO:0000313" key="2">
    <source>
        <dbReference type="EMBL" id="OLP80528.1"/>
    </source>
</evidence>
<dbReference type="PRINTS" id="PR00625">
    <property type="entry name" value="JDOMAIN"/>
</dbReference>
<name>A0A1Q9CC79_SYMMI</name>
<dbReference type="Pfam" id="PF00226">
    <property type="entry name" value="DnaJ"/>
    <property type="match status" value="1"/>
</dbReference>
<dbReference type="PROSITE" id="PS00636">
    <property type="entry name" value="DNAJ_1"/>
    <property type="match status" value="1"/>
</dbReference>
<accession>A0A1Q9CC79</accession>
<dbReference type="AlphaFoldDB" id="A0A1Q9CC79"/>
<dbReference type="InterPro" id="IPR052594">
    <property type="entry name" value="J_domain-containing_protein"/>
</dbReference>
<dbReference type="PANTHER" id="PTHR44144:SF1">
    <property type="entry name" value="DNAJ HOMOLOG SUBFAMILY C MEMBER 9"/>
    <property type="match status" value="1"/>
</dbReference>
<dbReference type="GO" id="GO:0005737">
    <property type="term" value="C:cytoplasm"/>
    <property type="evidence" value="ECO:0007669"/>
    <property type="project" value="TreeGrafter"/>
</dbReference>
<proteinExistence type="predicted"/>
<protein>
    <submittedName>
        <fullName evidence="2">Chaperone protein DnaJ</fullName>
    </submittedName>
</protein>
<comment type="caution">
    <text evidence="2">The sequence shown here is derived from an EMBL/GenBank/DDBJ whole genome shotgun (WGS) entry which is preliminary data.</text>
</comment>
<dbReference type="GO" id="GO:0005634">
    <property type="term" value="C:nucleus"/>
    <property type="evidence" value="ECO:0007669"/>
    <property type="project" value="TreeGrafter"/>
</dbReference>
<dbReference type="SUPFAM" id="SSF46565">
    <property type="entry name" value="Chaperone J-domain"/>
    <property type="match status" value="1"/>
</dbReference>
<reference evidence="2 3" key="1">
    <citation type="submission" date="2016-02" db="EMBL/GenBank/DDBJ databases">
        <title>Genome analysis of coral dinoflagellate symbionts highlights evolutionary adaptations to a symbiotic lifestyle.</title>
        <authorList>
            <person name="Aranda M."/>
            <person name="Li Y."/>
            <person name="Liew Y.J."/>
            <person name="Baumgarten S."/>
            <person name="Simakov O."/>
            <person name="Wilson M."/>
            <person name="Piel J."/>
            <person name="Ashoor H."/>
            <person name="Bougouffa S."/>
            <person name="Bajic V.B."/>
            <person name="Ryu T."/>
            <person name="Ravasi T."/>
            <person name="Bayer T."/>
            <person name="Micklem G."/>
            <person name="Kim H."/>
            <person name="Bhak J."/>
            <person name="Lajeunesse T.C."/>
            <person name="Voolstra C.R."/>
        </authorList>
    </citation>
    <scope>NUCLEOTIDE SEQUENCE [LARGE SCALE GENOMIC DNA]</scope>
    <source>
        <strain evidence="2 3">CCMP2467</strain>
    </source>
</reference>
<dbReference type="OrthoDB" id="310752at2759"/>
<feature type="domain" description="J" evidence="1">
    <location>
        <begin position="11"/>
        <end position="78"/>
    </location>
</feature>
<dbReference type="EMBL" id="LSRX01001372">
    <property type="protein sequence ID" value="OLP80528.1"/>
    <property type="molecule type" value="Genomic_DNA"/>
</dbReference>
<gene>
    <name evidence="2" type="primary">dnaJ</name>
    <name evidence="2" type="ORF">AK812_SmicGene39055</name>
</gene>
<dbReference type="InterPro" id="IPR036869">
    <property type="entry name" value="J_dom_sf"/>
</dbReference>
<dbReference type="OMA" id="SANVHIA"/>
<keyword evidence="3" id="KW-1185">Reference proteome</keyword>
<dbReference type="InterPro" id="IPR001623">
    <property type="entry name" value="DnaJ_domain"/>
</dbReference>
<dbReference type="GO" id="GO:0031072">
    <property type="term" value="F:heat shock protein binding"/>
    <property type="evidence" value="ECO:0007669"/>
    <property type="project" value="TreeGrafter"/>
</dbReference>
<sequence>MANGSSSSSTCPYTILGVSRDASPRTIERAWRQKARVHHPDKVPDAEKEAAEESFKQLAEAHELLADPTRRKLYDSFGIQDSAFARDADGPDEDHMDANNFADLEEMLNQLNQMFQGGPGPGPVEPAEERDLWDVWEGVLGFTLLSIGAGALAGLIWFSRRPPLSLWLNWCWWRWRFILFDFGLLSALPTEHSANVHIARTCDIVPLYRQLGQASVYCCVDDWQPRRLTDSLVG</sequence>
<evidence type="ECO:0000259" key="1">
    <source>
        <dbReference type="PROSITE" id="PS50076"/>
    </source>
</evidence>
<dbReference type="InterPro" id="IPR018253">
    <property type="entry name" value="DnaJ_domain_CS"/>
</dbReference>
<dbReference type="SMART" id="SM00271">
    <property type="entry name" value="DnaJ"/>
    <property type="match status" value="1"/>
</dbReference>
<dbReference type="Gene3D" id="1.10.287.110">
    <property type="entry name" value="DnaJ domain"/>
    <property type="match status" value="1"/>
</dbReference>
<dbReference type="PANTHER" id="PTHR44144">
    <property type="entry name" value="DNAJ HOMOLOG SUBFAMILY C MEMBER 9"/>
    <property type="match status" value="1"/>
</dbReference>
<dbReference type="CDD" id="cd06257">
    <property type="entry name" value="DnaJ"/>
    <property type="match status" value="1"/>
</dbReference>
<evidence type="ECO:0000313" key="3">
    <source>
        <dbReference type="Proteomes" id="UP000186817"/>
    </source>
</evidence>
<organism evidence="2 3">
    <name type="scientific">Symbiodinium microadriaticum</name>
    <name type="common">Dinoflagellate</name>
    <name type="synonym">Zooxanthella microadriatica</name>
    <dbReference type="NCBI Taxonomy" id="2951"/>
    <lineage>
        <taxon>Eukaryota</taxon>
        <taxon>Sar</taxon>
        <taxon>Alveolata</taxon>
        <taxon>Dinophyceae</taxon>
        <taxon>Suessiales</taxon>
        <taxon>Symbiodiniaceae</taxon>
        <taxon>Symbiodinium</taxon>
    </lineage>
</organism>